<dbReference type="EMBL" id="HQ188443">
    <property type="protein sequence ID" value="ADN97192.1"/>
    <property type="molecule type" value="Genomic_DNA"/>
</dbReference>
<dbReference type="Gene3D" id="1.10.10.60">
    <property type="entry name" value="Homeodomain-like"/>
    <property type="match status" value="1"/>
</dbReference>
<evidence type="ECO:0000256" key="2">
    <source>
        <dbReference type="ARBA" id="ARBA00023125"/>
    </source>
</evidence>
<dbReference type="GO" id="GO:0006355">
    <property type="term" value="P:regulation of DNA-templated transcription"/>
    <property type="evidence" value="ECO:0007669"/>
    <property type="project" value="InterPro"/>
</dbReference>
<dbReference type="PROSITE" id="PS50071">
    <property type="entry name" value="HOMEOBOX_2"/>
    <property type="match status" value="1"/>
</dbReference>
<dbReference type="GO" id="GO:0003677">
    <property type="term" value="F:DNA binding"/>
    <property type="evidence" value="ECO:0007669"/>
    <property type="project" value="UniProtKB-UniRule"/>
</dbReference>
<reference evidence="8" key="1">
    <citation type="journal article" date="2011" name="Eukaryot. Cell">
        <title>A single mating-type locus composed of homeodomain genes promotes nuclear migration and heterokaryosis in the white-rot fungus Phanerochaete chrysosporium.</title>
        <authorList>
            <person name="James T.Y."/>
            <person name="Lee M."/>
            <person name="van Diepen L.T."/>
        </authorList>
    </citation>
    <scope>NUCLEOTIDE SEQUENCE</scope>
    <source>
        <strain evidence="8">SF-4</strain>
    </source>
</reference>
<evidence type="ECO:0000259" key="7">
    <source>
        <dbReference type="PROSITE" id="PS50071"/>
    </source>
</evidence>
<feature type="compositionally biased region" description="Low complexity" evidence="6">
    <location>
        <begin position="274"/>
        <end position="288"/>
    </location>
</feature>
<sequence length="591" mass="65158">MQQTTALLRERLLDAEHNFFTVVSTQDVAALKAFEAGWDLLCCDYEKALAGGHVDDQLEQVAQSVFLRIAVCGDNLVQLQTEADTLKENLMDEVEGLLSRMSIQETATSPPSCDVSAASSRRRRSTATLHAAHSIPFEPEAYTWLQQNLSNPYPSAAMKSGMASRAGLSLRTIDDWFKSVRRHIGWVSWVRRHFKGSRSMAVAAAQRIYYHGSQPLAVHSDILMDFFAVSQRLDSLFDNRASCGGASLGGRLGSTYSDSLVAQGPDYRISKDGLASSHSPPSLASSSSDSDDDDYLPPSPGTPPLTPRLVDQGPLSCGFPRRVYTLAPTTMPDMYLTVFTRASRAPSTNHLRKRRRSEIGAPGHSPKRFRFGPPQSSEGAQKISSPLPQRCIGHTDPVSTGANVSTCNGFDSMLAHVTGPISISPRKRDLQTQTGITPASHGHNAAISAFAHTSSELSLTSLQRQIMWSRRRPPAKISRRSSESRHLPRFITSLHPLKADKEYLTISCQAHQSTISLSVKGPHPFNHHTRSFLGANGRLPQSELYENIWKDSLDPFMMPVYDVLLQTVCSPFLVPVRCLVFHLHFRELISV</sequence>
<feature type="region of interest" description="Disordered" evidence="6">
    <location>
        <begin position="345"/>
        <end position="389"/>
    </location>
</feature>
<feature type="compositionally biased region" description="Polar residues" evidence="6">
    <location>
        <begin position="374"/>
        <end position="387"/>
    </location>
</feature>
<dbReference type="InterPro" id="IPR001356">
    <property type="entry name" value="HD"/>
</dbReference>
<comment type="similarity">
    <text evidence="1">Belongs to the TALE/M-ATYP homeobox family.</text>
</comment>
<feature type="region of interest" description="Disordered" evidence="6">
    <location>
        <begin position="271"/>
        <end position="312"/>
    </location>
</feature>
<accession>E7DAI8</accession>
<dbReference type="GO" id="GO:0005634">
    <property type="term" value="C:nucleus"/>
    <property type="evidence" value="ECO:0007669"/>
    <property type="project" value="UniProtKB-SubCell"/>
</dbReference>
<comment type="subcellular location">
    <subcellularLocation>
        <location evidence="5">Nucleus</location>
    </subcellularLocation>
</comment>
<dbReference type="AlphaFoldDB" id="E7DAI8"/>
<evidence type="ECO:0000313" key="8">
    <source>
        <dbReference type="EMBL" id="ADN97192.1"/>
    </source>
</evidence>
<dbReference type="VEuPathDB" id="FungiDB:AGR57_12117"/>
<keyword evidence="4 5" id="KW-0539">Nucleus</keyword>
<name>E7DAI8_PHACH</name>
<dbReference type="CDD" id="cd00086">
    <property type="entry name" value="homeodomain"/>
    <property type="match status" value="1"/>
</dbReference>
<dbReference type="Pfam" id="PF05920">
    <property type="entry name" value="Homeobox_KN"/>
    <property type="match status" value="1"/>
</dbReference>
<evidence type="ECO:0000256" key="3">
    <source>
        <dbReference type="ARBA" id="ARBA00023155"/>
    </source>
</evidence>
<evidence type="ECO:0000256" key="1">
    <source>
        <dbReference type="ARBA" id="ARBA00005800"/>
    </source>
</evidence>
<organism evidence="8">
    <name type="scientific">Phanerodontia chrysosporium</name>
    <name type="common">White-rot fungus</name>
    <name type="synonym">Sporotrichum pruinosum</name>
    <dbReference type="NCBI Taxonomy" id="2822231"/>
    <lineage>
        <taxon>Eukaryota</taxon>
        <taxon>Fungi</taxon>
        <taxon>Dikarya</taxon>
        <taxon>Basidiomycota</taxon>
        <taxon>Agaricomycotina</taxon>
        <taxon>Agaricomycetes</taxon>
        <taxon>Polyporales</taxon>
        <taxon>Phanerochaetaceae</taxon>
        <taxon>Phanerodontia</taxon>
    </lineage>
</organism>
<evidence type="ECO:0000256" key="6">
    <source>
        <dbReference type="SAM" id="MobiDB-lite"/>
    </source>
</evidence>
<dbReference type="SUPFAM" id="SSF46689">
    <property type="entry name" value="Homeodomain-like"/>
    <property type="match status" value="1"/>
</dbReference>
<feature type="domain" description="Homeobox" evidence="7">
    <location>
        <begin position="118"/>
        <end position="182"/>
    </location>
</feature>
<evidence type="ECO:0000256" key="5">
    <source>
        <dbReference type="PROSITE-ProRule" id="PRU00108"/>
    </source>
</evidence>
<evidence type="ECO:0000256" key="4">
    <source>
        <dbReference type="ARBA" id="ARBA00023242"/>
    </source>
</evidence>
<protein>
    <submittedName>
        <fullName evidence="8">A1 mating-type protein</fullName>
    </submittedName>
</protein>
<feature type="compositionally biased region" description="Pro residues" evidence="6">
    <location>
        <begin position="297"/>
        <end position="306"/>
    </location>
</feature>
<keyword evidence="2 5" id="KW-0238">DNA-binding</keyword>
<dbReference type="InterPro" id="IPR008422">
    <property type="entry name" value="KN_HD"/>
</dbReference>
<proteinExistence type="inferred from homology"/>
<keyword evidence="3 5" id="KW-0371">Homeobox</keyword>
<feature type="DNA-binding region" description="Homeobox" evidence="5">
    <location>
        <begin position="120"/>
        <end position="183"/>
    </location>
</feature>
<dbReference type="InterPro" id="IPR009057">
    <property type="entry name" value="Homeodomain-like_sf"/>
</dbReference>